<feature type="region of interest" description="Disordered" evidence="1">
    <location>
        <begin position="69"/>
        <end position="144"/>
    </location>
</feature>
<dbReference type="EMBL" id="BQKI01000007">
    <property type="protein sequence ID" value="GJM97442.1"/>
    <property type="molecule type" value="Genomic_DNA"/>
</dbReference>
<dbReference type="GO" id="GO:0009507">
    <property type="term" value="C:chloroplast"/>
    <property type="evidence" value="ECO:0007669"/>
    <property type="project" value="TreeGrafter"/>
</dbReference>
<dbReference type="PANTHER" id="PTHR36347:SF1">
    <property type="entry name" value="EXPRESSED PROTEIN"/>
    <property type="match status" value="1"/>
</dbReference>
<name>A0AAV5CHE3_ELECO</name>
<comment type="caution">
    <text evidence="2">The sequence shown here is derived from an EMBL/GenBank/DDBJ whole genome shotgun (WGS) entry which is preliminary data.</text>
</comment>
<reference evidence="2" key="1">
    <citation type="journal article" date="2018" name="DNA Res.">
        <title>Multiple hybrid de novo genome assembly of finger millet, an orphan allotetraploid crop.</title>
        <authorList>
            <person name="Hatakeyama M."/>
            <person name="Aluri S."/>
            <person name="Balachadran M.T."/>
            <person name="Sivarajan S.R."/>
            <person name="Patrignani A."/>
            <person name="Gruter S."/>
            <person name="Poveda L."/>
            <person name="Shimizu-Inatsugi R."/>
            <person name="Baeten J."/>
            <person name="Francoijs K.J."/>
            <person name="Nataraja K.N."/>
            <person name="Reddy Y.A.N."/>
            <person name="Phadnis S."/>
            <person name="Ravikumar R.L."/>
            <person name="Schlapbach R."/>
            <person name="Sreeman S.M."/>
            <person name="Shimizu K.K."/>
        </authorList>
    </citation>
    <scope>NUCLEOTIDE SEQUENCE</scope>
</reference>
<accession>A0AAV5CHE3</accession>
<evidence type="ECO:0000313" key="2">
    <source>
        <dbReference type="EMBL" id="GJM97442.1"/>
    </source>
</evidence>
<gene>
    <name evidence="2" type="primary">ga14370</name>
    <name evidence="2" type="ORF">PR202_ga14370</name>
</gene>
<feature type="region of interest" description="Disordered" evidence="1">
    <location>
        <begin position="1"/>
        <end position="46"/>
    </location>
</feature>
<dbReference type="AlphaFoldDB" id="A0AAV5CHE3"/>
<organism evidence="2 3">
    <name type="scientific">Eleusine coracana subsp. coracana</name>
    <dbReference type="NCBI Taxonomy" id="191504"/>
    <lineage>
        <taxon>Eukaryota</taxon>
        <taxon>Viridiplantae</taxon>
        <taxon>Streptophyta</taxon>
        <taxon>Embryophyta</taxon>
        <taxon>Tracheophyta</taxon>
        <taxon>Spermatophyta</taxon>
        <taxon>Magnoliopsida</taxon>
        <taxon>Liliopsida</taxon>
        <taxon>Poales</taxon>
        <taxon>Poaceae</taxon>
        <taxon>PACMAD clade</taxon>
        <taxon>Chloridoideae</taxon>
        <taxon>Cynodonteae</taxon>
        <taxon>Eleusininae</taxon>
        <taxon>Eleusine</taxon>
    </lineage>
</organism>
<sequence length="224" mass="24279">MGCVIHGRAVAGSHSNPINTRKRRQKSRERPVSVSAMTPLLLPSSPLPQLLHRESILLRARRLGRVANAASNGNSSGDSSPAAADASTTSSSSDSKAAGIKNRLRARNQARRVQLDAPPEMVVTPKKKAPAAAPRKEKQRAPKKWEEMSLAEKALELYVGEKGLLFWLNKFAYASIFIMVGALDPLPLRRPVARNLPARRAAAAAHGRVRQLTIVVCSCRSIDS</sequence>
<keyword evidence="3" id="KW-1185">Reference proteome</keyword>
<dbReference type="PANTHER" id="PTHR36347">
    <property type="entry name" value="EXPRESSED PROTEIN"/>
    <property type="match status" value="1"/>
</dbReference>
<proteinExistence type="predicted"/>
<reference evidence="2" key="2">
    <citation type="submission" date="2021-12" db="EMBL/GenBank/DDBJ databases">
        <title>Resequencing data analysis of finger millet.</title>
        <authorList>
            <person name="Hatakeyama M."/>
            <person name="Aluri S."/>
            <person name="Balachadran M.T."/>
            <person name="Sivarajan S.R."/>
            <person name="Poveda L."/>
            <person name="Shimizu-Inatsugi R."/>
            <person name="Schlapbach R."/>
            <person name="Sreeman S.M."/>
            <person name="Shimizu K.K."/>
        </authorList>
    </citation>
    <scope>NUCLEOTIDE SEQUENCE</scope>
</reference>
<protein>
    <submittedName>
        <fullName evidence="2">Uncharacterized protein</fullName>
    </submittedName>
</protein>
<evidence type="ECO:0000256" key="1">
    <source>
        <dbReference type="SAM" id="MobiDB-lite"/>
    </source>
</evidence>
<feature type="compositionally biased region" description="Low complexity" evidence="1">
    <location>
        <begin position="69"/>
        <end position="99"/>
    </location>
</feature>
<feature type="compositionally biased region" description="Basic and acidic residues" evidence="1">
    <location>
        <begin position="134"/>
        <end position="144"/>
    </location>
</feature>
<dbReference type="Proteomes" id="UP001054889">
    <property type="component" value="Unassembled WGS sequence"/>
</dbReference>
<evidence type="ECO:0000313" key="3">
    <source>
        <dbReference type="Proteomes" id="UP001054889"/>
    </source>
</evidence>